<keyword evidence="1" id="KW-1133">Transmembrane helix</keyword>
<accession>A0A3S0V612</accession>
<gene>
    <name evidence="2" type="ORF">EKM59_03465</name>
</gene>
<feature type="transmembrane region" description="Helical" evidence="1">
    <location>
        <begin position="72"/>
        <end position="89"/>
    </location>
</feature>
<dbReference type="EMBL" id="RZGR01000007">
    <property type="protein sequence ID" value="RUQ89514.1"/>
    <property type="molecule type" value="Genomic_DNA"/>
</dbReference>
<proteinExistence type="predicted"/>
<keyword evidence="1" id="KW-0472">Membrane</keyword>
<dbReference type="GO" id="GO:0046677">
    <property type="term" value="P:response to antibiotic"/>
    <property type="evidence" value="ECO:0007669"/>
    <property type="project" value="TreeGrafter"/>
</dbReference>
<reference evidence="2 3" key="1">
    <citation type="submission" date="2018-12" db="EMBL/GenBank/DDBJ databases">
        <title>Legionella sp,whole genome shotgun sequence.</title>
        <authorList>
            <person name="Wu H."/>
        </authorList>
    </citation>
    <scope>NUCLEOTIDE SEQUENCE [LARGE SCALE GENOMIC DNA]</scope>
    <source>
        <strain evidence="3">km714</strain>
    </source>
</reference>
<dbReference type="InterPro" id="IPR052966">
    <property type="entry name" value="Beta-lactamase_Reg"/>
</dbReference>
<dbReference type="Proteomes" id="UP000288012">
    <property type="component" value="Unassembled WGS sequence"/>
</dbReference>
<protein>
    <recommendedName>
        <fullName evidence="4">Inner membrane protein AmpE</fullName>
    </recommendedName>
</protein>
<dbReference type="OrthoDB" id="9811967at2"/>
<evidence type="ECO:0000313" key="2">
    <source>
        <dbReference type="EMBL" id="RUQ89514.1"/>
    </source>
</evidence>
<organism evidence="2 3">
    <name type="scientific">Legionella septentrionalis</name>
    <dbReference type="NCBI Taxonomy" id="2498109"/>
    <lineage>
        <taxon>Bacteria</taxon>
        <taxon>Pseudomonadati</taxon>
        <taxon>Pseudomonadota</taxon>
        <taxon>Gammaproteobacteria</taxon>
        <taxon>Legionellales</taxon>
        <taxon>Legionellaceae</taxon>
        <taxon>Legionella</taxon>
    </lineage>
</organism>
<dbReference type="AlphaFoldDB" id="A0A3S0V612"/>
<comment type="caution">
    <text evidence="2">The sequence shown here is derived from an EMBL/GenBank/DDBJ whole genome shotgun (WGS) entry which is preliminary data.</text>
</comment>
<keyword evidence="3" id="KW-1185">Reference proteome</keyword>
<dbReference type="PANTHER" id="PTHR38684:SF1">
    <property type="entry name" value="PROTEIN AMPE"/>
    <property type="match status" value="1"/>
</dbReference>
<feature type="transmembrane region" description="Helical" evidence="1">
    <location>
        <begin position="47"/>
        <end position="67"/>
    </location>
</feature>
<dbReference type="GO" id="GO:0005886">
    <property type="term" value="C:plasma membrane"/>
    <property type="evidence" value="ECO:0007669"/>
    <property type="project" value="TreeGrafter"/>
</dbReference>
<evidence type="ECO:0000313" key="3">
    <source>
        <dbReference type="Proteomes" id="UP000288012"/>
    </source>
</evidence>
<name>A0A3S0V612_9GAMM</name>
<keyword evidence="1" id="KW-0812">Transmembrane</keyword>
<dbReference type="PANTHER" id="PTHR38684">
    <property type="entry name" value="PROTEIN AMPE"/>
    <property type="match status" value="1"/>
</dbReference>
<feature type="transmembrane region" description="Helical" evidence="1">
    <location>
        <begin position="227"/>
        <end position="247"/>
    </location>
</feature>
<evidence type="ECO:0008006" key="4">
    <source>
        <dbReference type="Google" id="ProtNLM"/>
    </source>
</evidence>
<evidence type="ECO:0000256" key="1">
    <source>
        <dbReference type="SAM" id="Phobius"/>
    </source>
</evidence>
<sequence length="248" mass="28008">MKLLVIVLCLLSERYLMHASAHSRFYWFSRYANAMKLNLSKTGINAWGILASLILPIALAVFALFYLVEDKVFGFVGLILNIFVFYYCLGPDNPFYAKRLEKEKEITSIEVGDYLAQVNGQLFAVIFWYIVSGPVGVVIYRLISLCQRDETVQRQAAWLTGILDWAPAKLTSLLYLLVGNFQAGFSCFSELFFASPEKNQTMLSGCGLQAVGFEKNEQTPMPHAEMLVEHAVIVLLVFLAFFTLVAWL</sequence>
<feature type="transmembrane region" description="Helical" evidence="1">
    <location>
        <begin position="122"/>
        <end position="143"/>
    </location>
</feature>